<dbReference type="EMBL" id="JANJYJ010000004">
    <property type="protein sequence ID" value="KAK3219274.1"/>
    <property type="molecule type" value="Genomic_DNA"/>
</dbReference>
<keyword evidence="1" id="KW-0479">Metal-binding</keyword>
<dbReference type="Pfam" id="PF03171">
    <property type="entry name" value="2OG-FeII_Oxy"/>
    <property type="match status" value="1"/>
</dbReference>
<reference evidence="4" key="1">
    <citation type="journal article" date="2023" name="Plant J.">
        <title>Genome sequences and population genomics provide insights into the demographic history, inbreeding, and mutation load of two 'living fossil' tree species of Dipteronia.</title>
        <authorList>
            <person name="Feng Y."/>
            <person name="Comes H.P."/>
            <person name="Chen J."/>
            <person name="Zhu S."/>
            <person name="Lu R."/>
            <person name="Zhang X."/>
            <person name="Li P."/>
            <person name="Qiu J."/>
            <person name="Olsen K.M."/>
            <person name="Qiu Y."/>
        </authorList>
    </citation>
    <scope>NUCLEOTIDE SEQUENCE</scope>
    <source>
        <strain evidence="4">NBL</strain>
    </source>
</reference>
<evidence type="ECO:0000313" key="5">
    <source>
        <dbReference type="Proteomes" id="UP001281410"/>
    </source>
</evidence>
<dbReference type="Gene3D" id="2.60.120.330">
    <property type="entry name" value="B-lactam Antibiotic, Isopenicillin N Synthase, Chain"/>
    <property type="match status" value="1"/>
</dbReference>
<dbReference type="SUPFAM" id="SSF51197">
    <property type="entry name" value="Clavaminate synthase-like"/>
    <property type="match status" value="1"/>
</dbReference>
<evidence type="ECO:0000259" key="3">
    <source>
        <dbReference type="Pfam" id="PF03171"/>
    </source>
</evidence>
<keyword evidence="5" id="KW-1185">Reference proteome</keyword>
<dbReference type="InterPro" id="IPR050295">
    <property type="entry name" value="Plant_2OG-oxidoreductases"/>
</dbReference>
<evidence type="ECO:0000256" key="1">
    <source>
        <dbReference type="ARBA" id="ARBA00022723"/>
    </source>
</evidence>
<evidence type="ECO:0000313" key="4">
    <source>
        <dbReference type="EMBL" id="KAK3219274.1"/>
    </source>
</evidence>
<dbReference type="Proteomes" id="UP001281410">
    <property type="component" value="Unassembled WGS sequence"/>
</dbReference>
<accession>A0AAE0AKW0</accession>
<dbReference type="PANTHER" id="PTHR47991">
    <property type="entry name" value="OXOGLUTARATE/IRON-DEPENDENT DIOXYGENASE"/>
    <property type="match status" value="1"/>
</dbReference>
<keyword evidence="2" id="KW-0408">Iron</keyword>
<proteinExistence type="predicted"/>
<name>A0AAE0AKW0_9ROSI</name>
<dbReference type="AlphaFoldDB" id="A0AAE0AKW0"/>
<sequence>MKIMTNGIFKSLVHRVVTSSDRERISVAVFYTTEVNKECGTDDDLINEERPRLFKKVKHYAAIHLAYYQQGQRALHTAKV</sequence>
<comment type="caution">
    <text evidence="4">The sequence shown here is derived from an EMBL/GenBank/DDBJ whole genome shotgun (WGS) entry which is preliminary data.</text>
</comment>
<dbReference type="InterPro" id="IPR027443">
    <property type="entry name" value="IPNS-like_sf"/>
</dbReference>
<protein>
    <recommendedName>
        <fullName evidence="3">Isopenicillin N synthase-like Fe(2+) 2OG dioxygenase domain-containing protein</fullName>
    </recommendedName>
</protein>
<gene>
    <name evidence="4" type="ORF">Dsin_013244</name>
</gene>
<feature type="domain" description="Isopenicillin N synthase-like Fe(2+) 2OG dioxygenase" evidence="3">
    <location>
        <begin position="2"/>
        <end position="32"/>
    </location>
</feature>
<dbReference type="GO" id="GO:0046872">
    <property type="term" value="F:metal ion binding"/>
    <property type="evidence" value="ECO:0007669"/>
    <property type="project" value="UniProtKB-KW"/>
</dbReference>
<organism evidence="4 5">
    <name type="scientific">Dipteronia sinensis</name>
    <dbReference type="NCBI Taxonomy" id="43782"/>
    <lineage>
        <taxon>Eukaryota</taxon>
        <taxon>Viridiplantae</taxon>
        <taxon>Streptophyta</taxon>
        <taxon>Embryophyta</taxon>
        <taxon>Tracheophyta</taxon>
        <taxon>Spermatophyta</taxon>
        <taxon>Magnoliopsida</taxon>
        <taxon>eudicotyledons</taxon>
        <taxon>Gunneridae</taxon>
        <taxon>Pentapetalae</taxon>
        <taxon>rosids</taxon>
        <taxon>malvids</taxon>
        <taxon>Sapindales</taxon>
        <taxon>Sapindaceae</taxon>
        <taxon>Hippocastanoideae</taxon>
        <taxon>Acereae</taxon>
        <taxon>Dipteronia</taxon>
    </lineage>
</organism>
<dbReference type="InterPro" id="IPR044861">
    <property type="entry name" value="IPNS-like_FE2OG_OXY"/>
</dbReference>
<evidence type="ECO:0000256" key="2">
    <source>
        <dbReference type="ARBA" id="ARBA00023004"/>
    </source>
</evidence>